<dbReference type="SUPFAM" id="SSF52833">
    <property type="entry name" value="Thioredoxin-like"/>
    <property type="match status" value="1"/>
</dbReference>
<dbReference type="Gene3D" id="1.20.1050.10">
    <property type="match status" value="1"/>
</dbReference>
<evidence type="ECO:0000313" key="5">
    <source>
        <dbReference type="Proteomes" id="UP000644699"/>
    </source>
</evidence>
<keyword evidence="5" id="KW-1185">Reference proteome</keyword>
<comment type="caution">
    <text evidence="4">The sequence shown here is derived from an EMBL/GenBank/DDBJ whole genome shotgun (WGS) entry which is preliminary data.</text>
</comment>
<dbReference type="PROSITE" id="PS50404">
    <property type="entry name" value="GST_NTER"/>
    <property type="match status" value="1"/>
</dbReference>
<proteinExistence type="inferred from homology"/>
<sequence>MIELYTWTTPNGEKPVIMLEELGLDYEMALIDISTGVQKQAAFLELNPNGRIPAISDDGQRIFESGAILVHLAEKTGRFLAKSGSDRAEALSWTFFQVGGTGPMVGQLHHFRNAPEKIPYALKRYEDESRRLLGVLESRLQRNEWLAGDYSIADIMNWSWARSGLEAVEGWETFPMLAGWVKRIGARPAVIRALDKLQAAKAEL</sequence>
<feature type="domain" description="GST N-terminal" evidence="2">
    <location>
        <begin position="1"/>
        <end position="80"/>
    </location>
</feature>
<evidence type="ECO:0000259" key="2">
    <source>
        <dbReference type="PROSITE" id="PS50404"/>
    </source>
</evidence>
<organism evidence="4 5">
    <name type="scientific">Aureimonas endophytica</name>
    <dbReference type="NCBI Taxonomy" id="2027858"/>
    <lineage>
        <taxon>Bacteria</taxon>
        <taxon>Pseudomonadati</taxon>
        <taxon>Pseudomonadota</taxon>
        <taxon>Alphaproteobacteria</taxon>
        <taxon>Hyphomicrobiales</taxon>
        <taxon>Aurantimonadaceae</taxon>
        <taxon>Aureimonas</taxon>
    </lineage>
</organism>
<name>A0A916ZFR4_9HYPH</name>
<protein>
    <submittedName>
        <fullName evidence="4">Thiol:disulfide oxidoreductase</fullName>
    </submittedName>
</protein>
<dbReference type="AlphaFoldDB" id="A0A916ZFR4"/>
<dbReference type="PANTHER" id="PTHR44051:SF8">
    <property type="entry name" value="GLUTATHIONE S-TRANSFERASE GSTA"/>
    <property type="match status" value="1"/>
</dbReference>
<dbReference type="Proteomes" id="UP000644699">
    <property type="component" value="Unassembled WGS sequence"/>
</dbReference>
<dbReference type="CDD" id="cd03048">
    <property type="entry name" value="GST_N_Ure2p_like"/>
    <property type="match status" value="1"/>
</dbReference>
<evidence type="ECO:0000259" key="3">
    <source>
        <dbReference type="PROSITE" id="PS50405"/>
    </source>
</evidence>
<reference evidence="4" key="1">
    <citation type="journal article" date="2014" name="Int. J. Syst. Evol. Microbiol.">
        <title>Complete genome sequence of Corynebacterium casei LMG S-19264T (=DSM 44701T), isolated from a smear-ripened cheese.</title>
        <authorList>
            <consortium name="US DOE Joint Genome Institute (JGI-PGF)"/>
            <person name="Walter F."/>
            <person name="Albersmeier A."/>
            <person name="Kalinowski J."/>
            <person name="Ruckert C."/>
        </authorList>
    </citation>
    <scope>NUCLEOTIDE SEQUENCE</scope>
    <source>
        <strain evidence="4">CGMCC 1.15367</strain>
    </source>
</reference>
<dbReference type="EMBL" id="BMIQ01000001">
    <property type="protein sequence ID" value="GGD94459.1"/>
    <property type="molecule type" value="Genomic_DNA"/>
</dbReference>
<dbReference type="PANTHER" id="PTHR44051">
    <property type="entry name" value="GLUTATHIONE S-TRANSFERASE-RELATED"/>
    <property type="match status" value="1"/>
</dbReference>
<dbReference type="Pfam" id="PF00043">
    <property type="entry name" value="GST_C"/>
    <property type="match status" value="1"/>
</dbReference>
<evidence type="ECO:0000313" key="4">
    <source>
        <dbReference type="EMBL" id="GGD94459.1"/>
    </source>
</evidence>
<dbReference type="SFLD" id="SFLDG00358">
    <property type="entry name" value="Main_(cytGST)"/>
    <property type="match status" value="1"/>
</dbReference>
<dbReference type="Pfam" id="PF02798">
    <property type="entry name" value="GST_N"/>
    <property type="match status" value="1"/>
</dbReference>
<dbReference type="InterPro" id="IPR004045">
    <property type="entry name" value="Glutathione_S-Trfase_N"/>
</dbReference>
<dbReference type="InterPro" id="IPR004046">
    <property type="entry name" value="GST_C"/>
</dbReference>
<evidence type="ECO:0000256" key="1">
    <source>
        <dbReference type="RuleBase" id="RU003494"/>
    </source>
</evidence>
<dbReference type="InterPro" id="IPR036249">
    <property type="entry name" value="Thioredoxin-like_sf"/>
</dbReference>
<dbReference type="Gene3D" id="3.40.30.10">
    <property type="entry name" value="Glutaredoxin"/>
    <property type="match status" value="1"/>
</dbReference>
<dbReference type="InterPro" id="IPR036282">
    <property type="entry name" value="Glutathione-S-Trfase_C_sf"/>
</dbReference>
<dbReference type="SUPFAM" id="SSF47616">
    <property type="entry name" value="GST C-terminal domain-like"/>
    <property type="match status" value="1"/>
</dbReference>
<dbReference type="SFLD" id="SFLDS00019">
    <property type="entry name" value="Glutathione_Transferase_(cytos"/>
    <property type="match status" value="1"/>
</dbReference>
<dbReference type="RefSeq" id="WP_188907216.1">
    <property type="nucleotide sequence ID" value="NZ_BMIQ01000001.1"/>
</dbReference>
<dbReference type="InterPro" id="IPR010987">
    <property type="entry name" value="Glutathione-S-Trfase_C-like"/>
</dbReference>
<dbReference type="PROSITE" id="PS50405">
    <property type="entry name" value="GST_CTER"/>
    <property type="match status" value="1"/>
</dbReference>
<gene>
    <name evidence="4" type="ORF">GCM10011390_11530</name>
</gene>
<reference evidence="4" key="2">
    <citation type="submission" date="2020-09" db="EMBL/GenBank/DDBJ databases">
        <authorList>
            <person name="Sun Q."/>
            <person name="Zhou Y."/>
        </authorList>
    </citation>
    <scope>NUCLEOTIDE SEQUENCE</scope>
    <source>
        <strain evidence="4">CGMCC 1.15367</strain>
    </source>
</reference>
<feature type="domain" description="GST C-terminal" evidence="3">
    <location>
        <begin position="83"/>
        <end position="204"/>
    </location>
</feature>
<dbReference type="SFLD" id="SFLDG01151">
    <property type="entry name" value="Main.2:_Nu-like"/>
    <property type="match status" value="1"/>
</dbReference>
<comment type="similarity">
    <text evidence="1">Belongs to the GST superfamily.</text>
</comment>
<accession>A0A916ZFR4</accession>
<dbReference type="InterPro" id="IPR040079">
    <property type="entry name" value="Glutathione_S-Trfase"/>
</dbReference>